<feature type="domain" description="RimM N-terminal" evidence="6">
    <location>
        <begin position="23"/>
        <end position="104"/>
    </location>
</feature>
<dbReference type="GO" id="GO:0006364">
    <property type="term" value="P:rRNA processing"/>
    <property type="evidence" value="ECO:0007669"/>
    <property type="project" value="UniProtKB-UniRule"/>
</dbReference>
<dbReference type="NCBIfam" id="TIGR02273">
    <property type="entry name" value="16S_RimM"/>
    <property type="match status" value="1"/>
</dbReference>
<comment type="similarity">
    <text evidence="5">Belongs to the RimM family.</text>
</comment>
<evidence type="ECO:0000313" key="15">
    <source>
        <dbReference type="Proteomes" id="UP000284051"/>
    </source>
</evidence>
<comment type="subunit">
    <text evidence="5">Binds ribosomal protein uS19.</text>
</comment>
<dbReference type="InterPro" id="IPR036976">
    <property type="entry name" value="RimM_N_sf"/>
</dbReference>
<comment type="domain">
    <text evidence="5">The PRC barrel domain binds ribosomal protein uS19.</text>
</comment>
<name>A0A3R6HLV0_9FIRM</name>
<evidence type="ECO:0000313" key="17">
    <source>
        <dbReference type="Proteomes" id="UP000479531"/>
    </source>
</evidence>
<evidence type="ECO:0000259" key="6">
    <source>
        <dbReference type="Pfam" id="PF01782"/>
    </source>
</evidence>
<dbReference type="EMBL" id="WGGT01000001">
    <property type="protein sequence ID" value="MVQ44407.1"/>
    <property type="molecule type" value="Genomic_DNA"/>
</dbReference>
<proteinExistence type="inferred from homology"/>
<dbReference type="PANTHER" id="PTHR33692:SF1">
    <property type="entry name" value="RIBOSOME MATURATION FACTOR RIMM"/>
    <property type="match status" value="1"/>
</dbReference>
<dbReference type="Gene3D" id="2.30.30.240">
    <property type="entry name" value="PRC-barrel domain"/>
    <property type="match status" value="1"/>
</dbReference>
<evidence type="ECO:0000256" key="4">
    <source>
        <dbReference type="ARBA" id="ARBA00023186"/>
    </source>
</evidence>
<dbReference type="SUPFAM" id="SSF50447">
    <property type="entry name" value="Translation proteins"/>
    <property type="match status" value="1"/>
</dbReference>
<sequence length="194" mass="22002">MKNFMKIRFFTRRNGDFMENLLQVGVITTTHGVRGEVKVFPTTDDAARFKKLKQVILDTGKEHLALEIAGVKFFKNMVILKFKGYDNINDVEMFRKKSLYVTRENAVKLKKNEYFIADLIGLKVISDEGEDLGELTDVLQTGANDVYVISKEGADDILLPAIKDCVKQVDIEGGTMQVHLLDGLRDLNSRREEA</sequence>
<dbReference type="EMBL" id="QSFP01000001">
    <property type="protein sequence ID" value="RHA70174.1"/>
    <property type="molecule type" value="Genomic_DNA"/>
</dbReference>
<dbReference type="EMBL" id="QRQN01000005">
    <property type="protein sequence ID" value="RHN10298.1"/>
    <property type="molecule type" value="Genomic_DNA"/>
</dbReference>
<dbReference type="HAMAP" id="MF_00014">
    <property type="entry name" value="Ribosome_mat_RimM"/>
    <property type="match status" value="1"/>
</dbReference>
<reference evidence="13 14" key="1">
    <citation type="submission" date="2018-08" db="EMBL/GenBank/DDBJ databases">
        <title>A genome reference for cultivated species of the human gut microbiota.</title>
        <authorList>
            <person name="Zou Y."/>
            <person name="Xue W."/>
            <person name="Luo G."/>
        </authorList>
    </citation>
    <scope>NUCLEOTIDE SEQUENCE [LARGE SCALE GENOMIC DNA]</scope>
    <source>
        <strain evidence="12 14">AF31-21AC</strain>
        <strain evidence="11 15">AM22-21LB</strain>
        <strain evidence="10 13">AM37-1AC</strain>
        <strain evidence="9 16">AM43-11</strain>
    </source>
</reference>
<dbReference type="PANTHER" id="PTHR33692">
    <property type="entry name" value="RIBOSOME MATURATION FACTOR RIMM"/>
    <property type="match status" value="1"/>
</dbReference>
<keyword evidence="1 5" id="KW-0963">Cytoplasm</keyword>
<dbReference type="GO" id="GO:0005737">
    <property type="term" value="C:cytoplasm"/>
    <property type="evidence" value="ECO:0007669"/>
    <property type="project" value="UniProtKB-SubCell"/>
</dbReference>
<evidence type="ECO:0000313" key="16">
    <source>
        <dbReference type="Proteomes" id="UP000284465"/>
    </source>
</evidence>
<dbReference type="InterPro" id="IPR011033">
    <property type="entry name" value="PRC_barrel-like_sf"/>
</dbReference>
<evidence type="ECO:0000256" key="1">
    <source>
        <dbReference type="ARBA" id="ARBA00022490"/>
    </source>
</evidence>
<evidence type="ECO:0000259" key="7">
    <source>
        <dbReference type="Pfam" id="PF24986"/>
    </source>
</evidence>
<dbReference type="Pfam" id="PF24986">
    <property type="entry name" value="PRC_RimM"/>
    <property type="match status" value="1"/>
</dbReference>
<dbReference type="EMBL" id="QSHO01000008">
    <property type="protein sequence ID" value="RHC16708.1"/>
    <property type="molecule type" value="Genomic_DNA"/>
</dbReference>
<dbReference type="InterPro" id="IPR056792">
    <property type="entry name" value="PRC_RimM"/>
</dbReference>
<dbReference type="Proteomes" id="UP000284051">
    <property type="component" value="Unassembled WGS sequence"/>
</dbReference>
<dbReference type="InterPro" id="IPR011961">
    <property type="entry name" value="RimM"/>
</dbReference>
<dbReference type="Proteomes" id="UP000283513">
    <property type="component" value="Unassembled WGS sequence"/>
</dbReference>
<dbReference type="Proteomes" id="UP000284465">
    <property type="component" value="Unassembled WGS sequence"/>
</dbReference>
<evidence type="ECO:0000256" key="3">
    <source>
        <dbReference type="ARBA" id="ARBA00022552"/>
    </source>
</evidence>
<feature type="domain" description="Ribosome maturation factor RimM PRC barrel" evidence="7">
    <location>
        <begin position="118"/>
        <end position="184"/>
    </location>
</feature>
<accession>A0A3R6HLV0</accession>
<dbReference type="SUPFAM" id="SSF50346">
    <property type="entry name" value="PRC-barrel domain"/>
    <property type="match status" value="1"/>
</dbReference>
<comment type="subcellular location">
    <subcellularLocation>
        <location evidence="5">Cytoplasm</location>
    </subcellularLocation>
</comment>
<evidence type="ECO:0000313" key="12">
    <source>
        <dbReference type="EMBL" id="RHN10298.1"/>
    </source>
</evidence>
<dbReference type="Proteomes" id="UP000283586">
    <property type="component" value="Unassembled WGS sequence"/>
</dbReference>
<dbReference type="Proteomes" id="UP000479531">
    <property type="component" value="Unassembled WGS sequence"/>
</dbReference>
<dbReference type="Pfam" id="PF01782">
    <property type="entry name" value="RimM"/>
    <property type="match status" value="1"/>
</dbReference>
<dbReference type="InterPro" id="IPR002676">
    <property type="entry name" value="RimM_N"/>
</dbReference>
<dbReference type="GO" id="GO:0005840">
    <property type="term" value="C:ribosome"/>
    <property type="evidence" value="ECO:0007669"/>
    <property type="project" value="InterPro"/>
</dbReference>
<evidence type="ECO:0000313" key="9">
    <source>
        <dbReference type="EMBL" id="RHA70174.1"/>
    </source>
</evidence>
<comment type="caution">
    <text evidence="12">The sequence shown here is derived from an EMBL/GenBank/DDBJ whole genome shotgun (WGS) entry which is preliminary data.</text>
</comment>
<evidence type="ECO:0000313" key="8">
    <source>
        <dbReference type="EMBL" id="MVQ44407.1"/>
    </source>
</evidence>
<evidence type="ECO:0000256" key="2">
    <source>
        <dbReference type="ARBA" id="ARBA00022517"/>
    </source>
</evidence>
<evidence type="ECO:0000313" key="14">
    <source>
        <dbReference type="Proteomes" id="UP000283586"/>
    </source>
</evidence>
<dbReference type="EMBL" id="QRID01000005">
    <property type="protein sequence ID" value="RHG29287.1"/>
    <property type="molecule type" value="Genomic_DNA"/>
</dbReference>
<keyword evidence="3 5" id="KW-0698">rRNA processing</keyword>
<organism evidence="12 14">
    <name type="scientific">Roseburia intestinalis</name>
    <dbReference type="NCBI Taxonomy" id="166486"/>
    <lineage>
        <taxon>Bacteria</taxon>
        <taxon>Bacillati</taxon>
        <taxon>Bacillota</taxon>
        <taxon>Clostridia</taxon>
        <taxon>Lachnospirales</taxon>
        <taxon>Lachnospiraceae</taxon>
        <taxon>Roseburia</taxon>
    </lineage>
</organism>
<evidence type="ECO:0000313" key="13">
    <source>
        <dbReference type="Proteomes" id="UP000283513"/>
    </source>
</evidence>
<dbReference type="GO" id="GO:0042274">
    <property type="term" value="P:ribosomal small subunit biogenesis"/>
    <property type="evidence" value="ECO:0007669"/>
    <property type="project" value="UniProtKB-UniRule"/>
</dbReference>
<reference evidence="8 17" key="2">
    <citation type="submission" date="2019-10" db="EMBL/GenBank/DDBJ databases">
        <title>Roseburia spp. ameliorate alcoholic fatty liver via restoration of gut barrier function.</title>
        <authorList>
            <person name="Seo B."/>
            <person name="Ko G."/>
        </authorList>
    </citation>
    <scope>NUCLEOTIDE SEQUENCE [LARGE SCALE GENOMIC DNA]</scope>
    <source>
        <strain evidence="8 17">SNUG30017</strain>
    </source>
</reference>
<evidence type="ECO:0000313" key="10">
    <source>
        <dbReference type="EMBL" id="RHC16708.1"/>
    </source>
</evidence>
<keyword evidence="4 5" id="KW-0143">Chaperone</keyword>
<evidence type="ECO:0000313" key="11">
    <source>
        <dbReference type="EMBL" id="RHG29287.1"/>
    </source>
</evidence>
<gene>
    <name evidence="5 8" type="primary">rimM</name>
    <name evidence="11" type="ORF">DW264_06750</name>
    <name evidence="10" type="ORF">DW856_10365</name>
    <name evidence="9" type="ORF">DW927_00475</name>
    <name evidence="12" type="ORF">DWZ31_05770</name>
    <name evidence="8" type="ORF">GCK47_01440</name>
</gene>
<dbReference type="GO" id="GO:0043022">
    <property type="term" value="F:ribosome binding"/>
    <property type="evidence" value="ECO:0007669"/>
    <property type="project" value="InterPro"/>
</dbReference>
<dbReference type="Gene3D" id="2.40.30.60">
    <property type="entry name" value="RimM"/>
    <property type="match status" value="1"/>
</dbReference>
<evidence type="ECO:0000256" key="5">
    <source>
        <dbReference type="HAMAP-Rule" id="MF_00014"/>
    </source>
</evidence>
<dbReference type="InterPro" id="IPR009000">
    <property type="entry name" value="Transl_B-barrel_sf"/>
</dbReference>
<dbReference type="AlphaFoldDB" id="A0A3R6HLV0"/>
<protein>
    <recommendedName>
        <fullName evidence="5">Ribosome maturation factor RimM</fullName>
    </recommendedName>
</protein>
<dbReference type="OrthoDB" id="9810331at2"/>
<keyword evidence="2 5" id="KW-0690">Ribosome biogenesis</keyword>
<comment type="function">
    <text evidence="5">An accessory protein needed during the final step in the assembly of 30S ribosomal subunit, possibly for assembly of the head region. Essential for efficient processing of 16S rRNA. May be needed both before and after RbfA during the maturation of 16S rRNA. It has affinity for free ribosomal 30S subunits but not for 70S ribosomes.</text>
</comment>